<accession>A0A8H4AGR0</accession>
<evidence type="ECO:0000313" key="1">
    <source>
        <dbReference type="EMBL" id="KAF0492984.1"/>
    </source>
</evidence>
<dbReference type="Proteomes" id="UP000439903">
    <property type="component" value="Unassembled WGS sequence"/>
</dbReference>
<sequence length="132" mass="15088">MWVLEQALGISKGSVCYFTDQFLEALLDLEWKRIMWSQGEKLATITQGFEYGISGLEHNLPNVVGAMDGSHIPIYPLYKNGSVHDARVFYRSSLYYEILQNPEQWVPGGTYIIADSAYPLRTYLIKPFSDDE</sequence>
<organism evidence="1 2">
    <name type="scientific">Gigaspora margarita</name>
    <dbReference type="NCBI Taxonomy" id="4874"/>
    <lineage>
        <taxon>Eukaryota</taxon>
        <taxon>Fungi</taxon>
        <taxon>Fungi incertae sedis</taxon>
        <taxon>Mucoromycota</taxon>
        <taxon>Glomeromycotina</taxon>
        <taxon>Glomeromycetes</taxon>
        <taxon>Diversisporales</taxon>
        <taxon>Gigasporaceae</taxon>
        <taxon>Gigaspora</taxon>
    </lineage>
</organism>
<comment type="caution">
    <text evidence="1">The sequence shown here is derived from an EMBL/GenBank/DDBJ whole genome shotgun (WGS) entry which is preliminary data.</text>
</comment>
<name>A0A8H4AGR0_GIGMA</name>
<protein>
    <submittedName>
        <fullName evidence="1">Putative nuclease HARBI1</fullName>
    </submittedName>
</protein>
<evidence type="ECO:0000313" key="2">
    <source>
        <dbReference type="Proteomes" id="UP000439903"/>
    </source>
</evidence>
<keyword evidence="2" id="KW-1185">Reference proteome</keyword>
<proteinExistence type="predicted"/>
<dbReference type="OrthoDB" id="2445244at2759"/>
<gene>
    <name evidence="1" type="ORF">F8M41_021486</name>
</gene>
<reference evidence="1 2" key="1">
    <citation type="journal article" date="2019" name="Environ. Microbiol.">
        <title>At the nexus of three kingdoms: the genome of the mycorrhizal fungus Gigaspora margarita provides insights into plant, endobacterial and fungal interactions.</title>
        <authorList>
            <person name="Venice F."/>
            <person name="Ghignone S."/>
            <person name="Salvioli di Fossalunga A."/>
            <person name="Amselem J."/>
            <person name="Novero M."/>
            <person name="Xianan X."/>
            <person name="Sedzielewska Toro K."/>
            <person name="Morin E."/>
            <person name="Lipzen A."/>
            <person name="Grigoriev I.V."/>
            <person name="Henrissat B."/>
            <person name="Martin F.M."/>
            <person name="Bonfante P."/>
        </authorList>
    </citation>
    <scope>NUCLEOTIDE SEQUENCE [LARGE SCALE GENOMIC DNA]</scope>
    <source>
        <strain evidence="1 2">BEG34</strain>
    </source>
</reference>
<dbReference type="AlphaFoldDB" id="A0A8H4AGR0"/>
<dbReference type="EMBL" id="WTPW01000631">
    <property type="protein sequence ID" value="KAF0492984.1"/>
    <property type="molecule type" value="Genomic_DNA"/>
</dbReference>